<evidence type="ECO:0000313" key="2">
    <source>
        <dbReference type="Proteomes" id="UP000030764"/>
    </source>
</evidence>
<keyword evidence="2" id="KW-1185">Reference proteome</keyword>
<organism evidence="1 2">
    <name type="scientific">Trichuris suis</name>
    <name type="common">pig whipworm</name>
    <dbReference type="NCBI Taxonomy" id="68888"/>
    <lineage>
        <taxon>Eukaryota</taxon>
        <taxon>Metazoa</taxon>
        <taxon>Ecdysozoa</taxon>
        <taxon>Nematoda</taxon>
        <taxon>Enoplea</taxon>
        <taxon>Dorylaimia</taxon>
        <taxon>Trichinellida</taxon>
        <taxon>Trichuridae</taxon>
        <taxon>Trichuris</taxon>
    </lineage>
</organism>
<dbReference type="EMBL" id="KL363396">
    <property type="protein sequence ID" value="KFD46068.1"/>
    <property type="molecule type" value="Genomic_DNA"/>
</dbReference>
<feature type="non-terminal residue" evidence="1">
    <location>
        <position position="116"/>
    </location>
</feature>
<name>A0A085LM72_9BILA</name>
<dbReference type="Proteomes" id="UP000030764">
    <property type="component" value="Unassembled WGS sequence"/>
</dbReference>
<sequence length="116" mass="12754">GKASLCFHCLSISTSTVPMRRTFAPSQPRIPSTTSTFYASQSLPSWSSSPSACSSPNAWLSPSAAWSLPTAWSSCYSWIRSRSACSSATFPSSQRPISLHRTWLRASRWEIYSKAV</sequence>
<gene>
    <name evidence="1" type="ORF">M513_13054</name>
</gene>
<dbReference type="AlphaFoldDB" id="A0A085LM72"/>
<reference evidence="1 2" key="1">
    <citation type="journal article" date="2014" name="Nat. Genet.">
        <title>Genome and transcriptome of the porcine whipworm Trichuris suis.</title>
        <authorList>
            <person name="Jex A.R."/>
            <person name="Nejsum P."/>
            <person name="Schwarz E.M."/>
            <person name="Hu L."/>
            <person name="Young N.D."/>
            <person name="Hall R.S."/>
            <person name="Korhonen P.K."/>
            <person name="Liao S."/>
            <person name="Thamsborg S."/>
            <person name="Xia J."/>
            <person name="Xu P."/>
            <person name="Wang S."/>
            <person name="Scheerlinck J.P."/>
            <person name="Hofmann A."/>
            <person name="Sternberg P.W."/>
            <person name="Wang J."/>
            <person name="Gasser R.B."/>
        </authorList>
    </citation>
    <scope>NUCLEOTIDE SEQUENCE [LARGE SCALE GENOMIC DNA]</scope>
    <source>
        <strain evidence="1">DCEP-RM93M</strain>
    </source>
</reference>
<accession>A0A085LM72</accession>
<feature type="non-terminal residue" evidence="1">
    <location>
        <position position="1"/>
    </location>
</feature>
<evidence type="ECO:0000313" key="1">
    <source>
        <dbReference type="EMBL" id="KFD46068.1"/>
    </source>
</evidence>
<protein>
    <submittedName>
        <fullName evidence="1">Uncharacterized protein</fullName>
    </submittedName>
</protein>
<proteinExistence type="predicted"/>